<comment type="caution">
    <text evidence="4">The sequence shown here is derived from an EMBL/GenBank/DDBJ whole genome shotgun (WGS) entry which is preliminary data.</text>
</comment>
<dbReference type="InterPro" id="IPR029045">
    <property type="entry name" value="ClpP/crotonase-like_dom_sf"/>
</dbReference>
<dbReference type="InterPro" id="IPR001753">
    <property type="entry name" value="Enoyl-CoA_hydra/iso"/>
</dbReference>
<dbReference type="PANTHER" id="PTHR11941">
    <property type="entry name" value="ENOYL-COA HYDRATASE-RELATED"/>
    <property type="match status" value="1"/>
</dbReference>
<keyword evidence="2" id="KW-0456">Lyase</keyword>
<evidence type="ECO:0000256" key="1">
    <source>
        <dbReference type="ARBA" id="ARBA00005254"/>
    </source>
</evidence>
<evidence type="ECO:0000313" key="5">
    <source>
        <dbReference type="Proteomes" id="UP000460157"/>
    </source>
</evidence>
<comment type="similarity">
    <text evidence="1 3">Belongs to the enoyl-CoA hydratase/isomerase family.</text>
</comment>
<keyword evidence="4" id="KW-0413">Isomerase</keyword>
<dbReference type="PROSITE" id="PS00166">
    <property type="entry name" value="ENOYL_COA_HYDRATASE"/>
    <property type="match status" value="1"/>
</dbReference>
<dbReference type="Gene3D" id="1.10.12.10">
    <property type="entry name" value="Lyase 2-enoyl-coa Hydratase, Chain A, domain 2"/>
    <property type="match status" value="1"/>
</dbReference>
<keyword evidence="5" id="KW-1185">Reference proteome</keyword>
<dbReference type="Proteomes" id="UP000460157">
    <property type="component" value="Unassembled WGS sequence"/>
</dbReference>
<dbReference type="InterPro" id="IPR018376">
    <property type="entry name" value="Enoyl-CoA_hyd/isom_CS"/>
</dbReference>
<evidence type="ECO:0000256" key="2">
    <source>
        <dbReference type="ARBA" id="ARBA00023239"/>
    </source>
</evidence>
<dbReference type="PANTHER" id="PTHR11941:SF127">
    <property type="entry name" value="ENOYL-COA HYDRATASE ECHA18 (ENOYL HYDRASE) (UNSATURATED ACYL-COA HYDRATASE) (CROTONASE)-RELATED"/>
    <property type="match status" value="1"/>
</dbReference>
<proteinExistence type="inferred from homology"/>
<evidence type="ECO:0000256" key="3">
    <source>
        <dbReference type="RuleBase" id="RU003707"/>
    </source>
</evidence>
<organism evidence="4 5">
    <name type="scientific">Nesterenkonia alkaliphila</name>
    <dbReference type="NCBI Taxonomy" id="1463631"/>
    <lineage>
        <taxon>Bacteria</taxon>
        <taxon>Bacillati</taxon>
        <taxon>Actinomycetota</taxon>
        <taxon>Actinomycetes</taxon>
        <taxon>Micrococcales</taxon>
        <taxon>Micrococcaceae</taxon>
        <taxon>Nesterenkonia</taxon>
    </lineage>
</organism>
<dbReference type="RefSeq" id="WP_188503428.1">
    <property type="nucleotide sequence ID" value="NZ_BMFX01000002.1"/>
</dbReference>
<dbReference type="GO" id="GO:0016853">
    <property type="term" value="F:isomerase activity"/>
    <property type="evidence" value="ECO:0007669"/>
    <property type="project" value="UniProtKB-KW"/>
</dbReference>
<dbReference type="CDD" id="cd06558">
    <property type="entry name" value="crotonase-like"/>
    <property type="match status" value="1"/>
</dbReference>
<gene>
    <name evidence="4" type="ORF">GNZ21_06920</name>
</gene>
<dbReference type="Gene3D" id="3.90.226.10">
    <property type="entry name" value="2-enoyl-CoA Hydratase, Chain A, domain 1"/>
    <property type="match status" value="1"/>
</dbReference>
<accession>A0A7K1UI12</accession>
<reference evidence="4 5" key="1">
    <citation type="submission" date="2019-12" db="EMBL/GenBank/DDBJ databases">
        <title>Nesterenkonia muleiensis sp. nov., a novel actinobacterium isolated from sap of Populus euphratica.</title>
        <authorList>
            <person name="Wang R."/>
        </authorList>
    </citation>
    <scope>NUCLEOTIDE SEQUENCE [LARGE SCALE GENOMIC DNA]</scope>
    <source>
        <strain evidence="4 5">F10</strain>
    </source>
</reference>
<dbReference type="GO" id="GO:0016829">
    <property type="term" value="F:lyase activity"/>
    <property type="evidence" value="ECO:0007669"/>
    <property type="project" value="UniProtKB-KW"/>
</dbReference>
<evidence type="ECO:0000313" key="4">
    <source>
        <dbReference type="EMBL" id="MVT26089.1"/>
    </source>
</evidence>
<dbReference type="AlphaFoldDB" id="A0A7K1UI12"/>
<name>A0A7K1UI12_9MICC</name>
<dbReference type="Pfam" id="PF00378">
    <property type="entry name" value="ECH_1"/>
    <property type="match status" value="1"/>
</dbReference>
<protein>
    <submittedName>
        <fullName evidence="4">Enoyl-CoA hydratase/isomerase family protein</fullName>
    </submittedName>
</protein>
<dbReference type="InterPro" id="IPR014748">
    <property type="entry name" value="Enoyl-CoA_hydra_C"/>
</dbReference>
<dbReference type="EMBL" id="WRPM01000048">
    <property type="protein sequence ID" value="MVT26089.1"/>
    <property type="molecule type" value="Genomic_DNA"/>
</dbReference>
<sequence length="270" mass="29236">MSATDSIQAGQGSIDCQIAGGIAYVTISNPEKRNALTRHMCLELKALARSLHTEPSAEVIALSGAGADFSAGVTIDQLPSILFEPASEGGYTDHFSAADAALAQVTKPTVALVQGVCMGGGWQIASACDFILTSSNARFAVTPAKIGILYPRSGLDRLVRQVGPARAKYILMTGRTFNAEQAQSLGLVADVIDEDEFQTESSALLDTLLKRSRFTQVKTKEYIDACSGPREHLDPLWSRSWEEMVHGEDKEIGIESFRQRKDPRFSWTPV</sequence>
<dbReference type="SUPFAM" id="SSF52096">
    <property type="entry name" value="ClpP/crotonase"/>
    <property type="match status" value="1"/>
</dbReference>
<dbReference type="GO" id="GO:0006635">
    <property type="term" value="P:fatty acid beta-oxidation"/>
    <property type="evidence" value="ECO:0007669"/>
    <property type="project" value="TreeGrafter"/>
</dbReference>